<sequence>MADDDHGSWHLRGTGAWIFAAALWLAGLGGTVLYSQDAAEIGWARLRGVPGVVTIENCAHSGSYALCYGPFDATDGSVRVKRVELRTLRNDGPGRHERTWLPSRTARHAWAGDIGPWRELLPAVPFALLASVQTVWLATSWRAWRRSAVTLGSQDPPQDAVVGGDRQPPGWQDLRGTAAPPSPSTPPSWAGSQPWETSGHG</sequence>
<dbReference type="RefSeq" id="WP_168113995.1">
    <property type="nucleotide sequence ID" value="NZ_BOON01000044.1"/>
</dbReference>
<dbReference type="Proteomes" id="UP000599074">
    <property type="component" value="Unassembled WGS sequence"/>
</dbReference>
<keyword evidence="2" id="KW-0812">Transmembrane</keyword>
<protein>
    <submittedName>
        <fullName evidence="3">Uncharacterized protein</fullName>
    </submittedName>
</protein>
<keyword evidence="2" id="KW-0472">Membrane</keyword>
<dbReference type="EMBL" id="BOON01000044">
    <property type="protein sequence ID" value="GII24973.1"/>
    <property type="molecule type" value="Genomic_DNA"/>
</dbReference>
<feature type="compositionally biased region" description="Polar residues" evidence="1">
    <location>
        <begin position="190"/>
        <end position="201"/>
    </location>
</feature>
<organism evidence="3 4">
    <name type="scientific">Planosporangium mesophilum</name>
    <dbReference type="NCBI Taxonomy" id="689768"/>
    <lineage>
        <taxon>Bacteria</taxon>
        <taxon>Bacillati</taxon>
        <taxon>Actinomycetota</taxon>
        <taxon>Actinomycetes</taxon>
        <taxon>Micromonosporales</taxon>
        <taxon>Micromonosporaceae</taxon>
        <taxon>Planosporangium</taxon>
    </lineage>
</organism>
<proteinExistence type="predicted"/>
<evidence type="ECO:0000313" key="3">
    <source>
        <dbReference type="EMBL" id="GII24973.1"/>
    </source>
</evidence>
<feature type="region of interest" description="Disordered" evidence="1">
    <location>
        <begin position="152"/>
        <end position="201"/>
    </location>
</feature>
<feature type="transmembrane region" description="Helical" evidence="2">
    <location>
        <begin position="16"/>
        <end position="35"/>
    </location>
</feature>
<reference evidence="3" key="1">
    <citation type="submission" date="2021-01" db="EMBL/GenBank/DDBJ databases">
        <title>Whole genome shotgun sequence of Planosporangium mesophilum NBRC 109066.</title>
        <authorList>
            <person name="Komaki H."/>
            <person name="Tamura T."/>
        </authorList>
    </citation>
    <scope>NUCLEOTIDE SEQUENCE</scope>
    <source>
        <strain evidence="3">NBRC 109066</strain>
    </source>
</reference>
<name>A0A8J3TEH3_9ACTN</name>
<accession>A0A8J3TEH3</accession>
<keyword evidence="2" id="KW-1133">Transmembrane helix</keyword>
<evidence type="ECO:0000256" key="1">
    <source>
        <dbReference type="SAM" id="MobiDB-lite"/>
    </source>
</evidence>
<gene>
    <name evidence="3" type="ORF">Pme01_45700</name>
</gene>
<evidence type="ECO:0000313" key="4">
    <source>
        <dbReference type="Proteomes" id="UP000599074"/>
    </source>
</evidence>
<dbReference type="AlphaFoldDB" id="A0A8J3TEH3"/>
<keyword evidence="4" id="KW-1185">Reference proteome</keyword>
<comment type="caution">
    <text evidence="3">The sequence shown here is derived from an EMBL/GenBank/DDBJ whole genome shotgun (WGS) entry which is preliminary data.</text>
</comment>
<evidence type="ECO:0000256" key="2">
    <source>
        <dbReference type="SAM" id="Phobius"/>
    </source>
</evidence>